<dbReference type="PANTHER" id="PTHR43539:SF4">
    <property type="entry name" value="BACILLIREDOXIN REDUCTASE BDR"/>
    <property type="match status" value="1"/>
</dbReference>
<dbReference type="AlphaFoldDB" id="A0A172TR96"/>
<dbReference type="OrthoDB" id="9778740at2"/>
<dbReference type="GO" id="GO:0004497">
    <property type="term" value="F:monooxygenase activity"/>
    <property type="evidence" value="ECO:0007669"/>
    <property type="project" value="TreeGrafter"/>
</dbReference>
<dbReference type="EMBL" id="CP011390">
    <property type="protein sequence ID" value="ANE49502.1"/>
    <property type="molecule type" value="Genomic_DNA"/>
</dbReference>
<dbReference type="InterPro" id="IPR036188">
    <property type="entry name" value="FAD/NAD-bd_sf"/>
</dbReference>
<dbReference type="PANTHER" id="PTHR43539">
    <property type="entry name" value="FLAVIN-BINDING MONOOXYGENASE-LIKE PROTEIN (AFU_ORTHOLOGUE AFUA_4G09220)"/>
    <property type="match status" value="1"/>
</dbReference>
<dbReference type="PATRIC" id="fig|1492898.3.peg.503"/>
<dbReference type="STRING" id="1492898.SY85_02300"/>
<dbReference type="Pfam" id="PF13738">
    <property type="entry name" value="Pyr_redox_3"/>
    <property type="match status" value="1"/>
</dbReference>
<dbReference type="PRINTS" id="PR00411">
    <property type="entry name" value="PNDRDTASEI"/>
</dbReference>
<dbReference type="PRINTS" id="PR00368">
    <property type="entry name" value="FADPNR"/>
</dbReference>
<dbReference type="InterPro" id="IPR023856">
    <property type="entry name" value="Bdr"/>
</dbReference>
<keyword evidence="1" id="KW-0560">Oxidoreductase</keyword>
<accession>A0A172TR96</accession>
<dbReference type="NCBIfam" id="TIGR04018">
    <property type="entry name" value="Bthiol_YpdA"/>
    <property type="match status" value="1"/>
</dbReference>
<organism evidence="3 4">
    <name type="scientific">Flavisolibacter tropicus</name>
    <dbReference type="NCBI Taxonomy" id="1492898"/>
    <lineage>
        <taxon>Bacteria</taxon>
        <taxon>Pseudomonadati</taxon>
        <taxon>Bacteroidota</taxon>
        <taxon>Chitinophagia</taxon>
        <taxon>Chitinophagales</taxon>
        <taxon>Chitinophagaceae</taxon>
        <taxon>Flavisolibacter</taxon>
    </lineage>
</organism>
<feature type="transmembrane region" description="Helical" evidence="2">
    <location>
        <begin position="6"/>
        <end position="26"/>
    </location>
</feature>
<dbReference type="RefSeq" id="WP_066401613.1">
    <property type="nucleotide sequence ID" value="NZ_CP011390.1"/>
</dbReference>
<name>A0A172TR96_9BACT</name>
<reference evidence="3 4" key="2">
    <citation type="journal article" date="2016" name="Int. J. Syst. Evol. Microbiol.">
        <title>Flavisolibacter tropicus sp. nov., isolated from tropical soil.</title>
        <authorList>
            <person name="Lee J.J."/>
            <person name="Kang M.S."/>
            <person name="Kim G.S."/>
            <person name="Lee C.S."/>
            <person name="Lim S."/>
            <person name="Lee J."/>
            <person name="Roh S.H."/>
            <person name="Kang H."/>
            <person name="Ha J.M."/>
            <person name="Bae S."/>
            <person name="Jung H.Y."/>
            <person name="Kim M.K."/>
        </authorList>
    </citation>
    <scope>NUCLEOTIDE SEQUENCE [LARGE SCALE GENOMIC DNA]</scope>
    <source>
        <strain evidence="3 4">LCS9</strain>
    </source>
</reference>
<keyword evidence="2" id="KW-0812">Transmembrane</keyword>
<keyword evidence="2" id="KW-0472">Membrane</keyword>
<evidence type="ECO:0000256" key="2">
    <source>
        <dbReference type="SAM" id="Phobius"/>
    </source>
</evidence>
<protein>
    <submittedName>
        <fullName evidence="3">Uncharacterized protein</fullName>
    </submittedName>
</protein>
<dbReference type="InterPro" id="IPR050982">
    <property type="entry name" value="Auxin_biosynth/cation_transpt"/>
</dbReference>
<evidence type="ECO:0000313" key="3">
    <source>
        <dbReference type="EMBL" id="ANE49502.1"/>
    </source>
</evidence>
<gene>
    <name evidence="3" type="ORF">SY85_02300</name>
</gene>
<evidence type="ECO:0000256" key="1">
    <source>
        <dbReference type="ARBA" id="ARBA00023002"/>
    </source>
</evidence>
<sequence length="340" mass="38203">MDNSTQYYPLIIIGGGPIGITCALAAQKAGIGYLILEKGTLVNSLFNYPVNMTFFSTSERLEIGGVPFVSNSPKPTRSEALEYYRRVTKDNHVKIHLFEEVKSVEKHTAQNTNSDVSYKVTTNKHNYIADNIIIATGFYDIPYMLNVPGEELPKVKHYYDDPHFYAFQKVIVVGASNSAVDAALETWRKGAEVTMIVRGPEIGSRVKYWVRPDIENRIKEGSIQAFFNASIHSIKENEVLINTPEGIVSIENDWVLAMTGYQPNLPFLKSLGIELSEDEVCKPHFNDDTHESNQPNIYLAGVICGGMNTHRLFIENSREHADKIIQHIKEKSVKPGIVNR</sequence>
<dbReference type="SUPFAM" id="SSF51905">
    <property type="entry name" value="FAD/NAD(P)-binding domain"/>
    <property type="match status" value="1"/>
</dbReference>
<reference evidence="4" key="1">
    <citation type="submission" date="2015-01" db="EMBL/GenBank/DDBJ databases">
        <title>Flavisolibacter sp./LCS9/ whole genome sequencing.</title>
        <authorList>
            <person name="Kim M.K."/>
            <person name="Srinivasan S."/>
            <person name="Lee J.-J."/>
        </authorList>
    </citation>
    <scope>NUCLEOTIDE SEQUENCE [LARGE SCALE GENOMIC DNA]</scope>
    <source>
        <strain evidence="4">LCS9</strain>
    </source>
</reference>
<dbReference type="KEGG" id="fla:SY85_02300"/>
<proteinExistence type="predicted"/>
<keyword evidence="4" id="KW-1185">Reference proteome</keyword>
<dbReference type="Gene3D" id="3.50.50.60">
    <property type="entry name" value="FAD/NAD(P)-binding domain"/>
    <property type="match status" value="1"/>
</dbReference>
<evidence type="ECO:0000313" key="4">
    <source>
        <dbReference type="Proteomes" id="UP000077177"/>
    </source>
</evidence>
<dbReference type="GO" id="GO:0050660">
    <property type="term" value="F:flavin adenine dinucleotide binding"/>
    <property type="evidence" value="ECO:0007669"/>
    <property type="project" value="TreeGrafter"/>
</dbReference>
<keyword evidence="2" id="KW-1133">Transmembrane helix</keyword>
<dbReference type="Proteomes" id="UP000077177">
    <property type="component" value="Chromosome"/>
</dbReference>